<reference evidence="2" key="1">
    <citation type="journal article" date="2019" name="Int. J. Syst. Evol. Microbiol.">
        <title>The Global Catalogue of Microorganisms (GCM) 10K type strain sequencing project: providing services to taxonomists for standard genome sequencing and annotation.</title>
        <authorList>
            <consortium name="The Broad Institute Genomics Platform"/>
            <consortium name="The Broad Institute Genome Sequencing Center for Infectious Disease"/>
            <person name="Wu L."/>
            <person name="Ma J."/>
        </authorList>
    </citation>
    <scope>NUCLEOTIDE SEQUENCE [LARGE SCALE GENOMIC DNA]</scope>
    <source>
        <strain evidence="2">CGMCC 1.10832</strain>
    </source>
</reference>
<protein>
    <submittedName>
        <fullName evidence="1">Uncharacterized protein</fullName>
    </submittedName>
</protein>
<name>A0ABQ1LWZ3_9BACT</name>
<gene>
    <name evidence="1" type="ORF">GCM10011506_15950</name>
</gene>
<sequence>MLTIYTEHELKEMSSRELGNAIRKMRGQEPIPPSPTIQRSDEDKYGFKIIRNINSDSLESEINKSVSDITVKADKYEIKIFPNSYVDIINRFEYGFYSNLKTRELRHKNYHNLDYSYEGDETFRLNTFTNNSRRTYFLDENDSIQKIIIETGKNVNPGKEYDWPFSIQYQKTTFYVKGGNLLYVKQLFFGEDFNGDPATLEESDSLSRAEVKNYYFFKNNFISSYSAKSYHKDIESIGNNLLHKSEYCNNELAAQFKNYIKEYFEYTKGENDYLKPHEGSYTQPETIFLDEK</sequence>
<dbReference type="Proteomes" id="UP000636010">
    <property type="component" value="Unassembled WGS sequence"/>
</dbReference>
<evidence type="ECO:0000313" key="2">
    <source>
        <dbReference type="Proteomes" id="UP000636010"/>
    </source>
</evidence>
<evidence type="ECO:0000313" key="1">
    <source>
        <dbReference type="EMBL" id="GGC31307.1"/>
    </source>
</evidence>
<proteinExistence type="predicted"/>
<comment type="caution">
    <text evidence="1">The sequence shown here is derived from an EMBL/GenBank/DDBJ whole genome shotgun (WGS) entry which is preliminary data.</text>
</comment>
<dbReference type="EMBL" id="BMEC01000004">
    <property type="protein sequence ID" value="GGC31307.1"/>
    <property type="molecule type" value="Genomic_DNA"/>
</dbReference>
<keyword evidence="2" id="KW-1185">Reference proteome</keyword>
<accession>A0ABQ1LWZ3</accession>
<organism evidence="1 2">
    <name type="scientific">Marivirga lumbricoides</name>
    <dbReference type="NCBI Taxonomy" id="1046115"/>
    <lineage>
        <taxon>Bacteria</taxon>
        <taxon>Pseudomonadati</taxon>
        <taxon>Bacteroidota</taxon>
        <taxon>Cytophagia</taxon>
        <taxon>Cytophagales</taxon>
        <taxon>Marivirgaceae</taxon>
        <taxon>Marivirga</taxon>
    </lineage>
</organism>